<evidence type="ECO:0000313" key="3">
    <source>
        <dbReference type="Proteomes" id="UP000233332"/>
    </source>
</evidence>
<dbReference type="RefSeq" id="WP_101304599.1">
    <property type="nucleotide sequence ID" value="NZ_NXGX01000009.1"/>
</dbReference>
<feature type="transmembrane region" description="Helical" evidence="1">
    <location>
        <begin position="68"/>
        <end position="87"/>
    </location>
</feature>
<keyword evidence="1" id="KW-0472">Membrane</keyword>
<sequence>MTSDVKGQEDRRPVYLPENRHHWVSNDEVDKPVVDVTRGPIRARFRRNRNTGPSISVGEWMRANLPKIGATSIVAIVILCVVATIYTDMARIVMD</sequence>
<name>A0A2N3L255_9PROT</name>
<gene>
    <name evidence="2" type="ORF">COO92_19265</name>
</gene>
<keyword evidence="1" id="KW-1133">Transmembrane helix</keyword>
<reference evidence="2 3" key="1">
    <citation type="submission" date="2017-09" db="EMBL/GenBank/DDBJ databases">
        <title>Biodiversity and function of Thalassospira species in the particle-attached aromatic-hydrocarbon-degrading consortia from the surface seawater of the China South Sea.</title>
        <authorList>
            <person name="Dong C."/>
            <person name="Lai Q."/>
            <person name="Shao Z."/>
        </authorList>
    </citation>
    <scope>NUCLEOTIDE SEQUENCE [LARGE SCALE GENOMIC DNA]</scope>
    <source>
        <strain evidence="2 3">139Z-12</strain>
    </source>
</reference>
<organism evidence="2 3">
    <name type="scientific">Thalassospira lohafexi</name>
    <dbReference type="NCBI Taxonomy" id="744227"/>
    <lineage>
        <taxon>Bacteria</taxon>
        <taxon>Pseudomonadati</taxon>
        <taxon>Pseudomonadota</taxon>
        <taxon>Alphaproteobacteria</taxon>
        <taxon>Rhodospirillales</taxon>
        <taxon>Thalassospiraceae</taxon>
        <taxon>Thalassospira</taxon>
    </lineage>
</organism>
<dbReference type="AlphaFoldDB" id="A0A2N3L255"/>
<evidence type="ECO:0000256" key="1">
    <source>
        <dbReference type="SAM" id="Phobius"/>
    </source>
</evidence>
<proteinExistence type="predicted"/>
<comment type="caution">
    <text evidence="2">The sequence shown here is derived from an EMBL/GenBank/DDBJ whole genome shotgun (WGS) entry which is preliminary data.</text>
</comment>
<evidence type="ECO:0000313" key="2">
    <source>
        <dbReference type="EMBL" id="PKR56790.1"/>
    </source>
</evidence>
<protein>
    <submittedName>
        <fullName evidence="2">Uncharacterized protein</fullName>
    </submittedName>
</protein>
<dbReference type="Proteomes" id="UP000233332">
    <property type="component" value="Unassembled WGS sequence"/>
</dbReference>
<dbReference type="EMBL" id="NXGX01000009">
    <property type="protein sequence ID" value="PKR56790.1"/>
    <property type="molecule type" value="Genomic_DNA"/>
</dbReference>
<accession>A0A2N3L255</accession>
<keyword evidence="1" id="KW-0812">Transmembrane</keyword>
<keyword evidence="3" id="KW-1185">Reference proteome</keyword>